<evidence type="ECO:0000256" key="3">
    <source>
        <dbReference type="SAM" id="MobiDB-lite"/>
    </source>
</evidence>
<protein>
    <recommendedName>
        <fullName evidence="5">Phytocyanin domain-containing protein</fullName>
    </recommendedName>
</protein>
<reference evidence="7" key="1">
    <citation type="submission" date="2024-06" db="EMBL/GenBank/DDBJ databases">
        <authorList>
            <person name="Ryan C."/>
        </authorList>
    </citation>
    <scope>NUCLEOTIDE SEQUENCE [LARGE SCALE GENOMIC DNA]</scope>
</reference>
<dbReference type="AlphaFoldDB" id="A0ABC9D1D9"/>
<evidence type="ECO:0000256" key="2">
    <source>
        <dbReference type="ARBA" id="ARBA00023008"/>
    </source>
</evidence>
<dbReference type="PANTHER" id="PTHR33021:SF273">
    <property type="entry name" value="OS04G0629200 PROTEIN"/>
    <property type="match status" value="1"/>
</dbReference>
<dbReference type="EMBL" id="OZ075141">
    <property type="protein sequence ID" value="CAL5029866.1"/>
    <property type="molecule type" value="Genomic_DNA"/>
</dbReference>
<organism evidence="6 7">
    <name type="scientific">Urochloa decumbens</name>
    <dbReference type="NCBI Taxonomy" id="240449"/>
    <lineage>
        <taxon>Eukaryota</taxon>
        <taxon>Viridiplantae</taxon>
        <taxon>Streptophyta</taxon>
        <taxon>Embryophyta</taxon>
        <taxon>Tracheophyta</taxon>
        <taxon>Spermatophyta</taxon>
        <taxon>Magnoliopsida</taxon>
        <taxon>Liliopsida</taxon>
        <taxon>Poales</taxon>
        <taxon>Poaceae</taxon>
        <taxon>PACMAD clade</taxon>
        <taxon>Panicoideae</taxon>
        <taxon>Panicodae</taxon>
        <taxon>Paniceae</taxon>
        <taxon>Melinidinae</taxon>
        <taxon>Urochloa</taxon>
    </lineage>
</organism>
<proteinExistence type="predicted"/>
<keyword evidence="1" id="KW-0479">Metal-binding</keyword>
<name>A0ABC9D1D9_9POAL</name>
<accession>A0ABC9D1D9</accession>
<dbReference type="PROSITE" id="PS51485">
    <property type="entry name" value="PHYTOCYANIN"/>
    <property type="match status" value="1"/>
</dbReference>
<evidence type="ECO:0000313" key="7">
    <source>
        <dbReference type="Proteomes" id="UP001497457"/>
    </source>
</evidence>
<sequence>MSSALAKALVAVVAVAAVAELAAAKNHTIQWSASGNYGDWSDSNAVSVGDTVVFTYGPPHTVDELASEANYKACSFAGKVSSDDGGSTAVTFDKAGTRYFACAAGSHCAQGQKVAITVSDGGASSQSPPAPTPKGNSAAPMAGAAELAAKLALGLCVGGALLAAF</sequence>
<dbReference type="InterPro" id="IPR003245">
    <property type="entry name" value="Phytocyanin_dom"/>
</dbReference>
<dbReference type="Gene3D" id="2.60.40.420">
    <property type="entry name" value="Cupredoxins - blue copper proteins"/>
    <property type="match status" value="1"/>
</dbReference>
<feature type="signal peptide" evidence="4">
    <location>
        <begin position="1"/>
        <end position="24"/>
    </location>
</feature>
<evidence type="ECO:0000256" key="4">
    <source>
        <dbReference type="SAM" id="SignalP"/>
    </source>
</evidence>
<keyword evidence="2" id="KW-0186">Copper</keyword>
<dbReference type="SUPFAM" id="SSF49503">
    <property type="entry name" value="Cupredoxins"/>
    <property type="match status" value="1"/>
</dbReference>
<dbReference type="CDD" id="cd04216">
    <property type="entry name" value="Phytocyanin"/>
    <property type="match status" value="1"/>
</dbReference>
<feature type="region of interest" description="Disordered" evidence="3">
    <location>
        <begin position="119"/>
        <end position="139"/>
    </location>
</feature>
<dbReference type="InterPro" id="IPR008972">
    <property type="entry name" value="Cupredoxin"/>
</dbReference>
<keyword evidence="4" id="KW-0732">Signal</keyword>
<dbReference type="PANTHER" id="PTHR33021">
    <property type="entry name" value="BLUE COPPER PROTEIN"/>
    <property type="match status" value="1"/>
</dbReference>
<feature type="chain" id="PRO_5044831426" description="Phytocyanin domain-containing protein" evidence="4">
    <location>
        <begin position="25"/>
        <end position="165"/>
    </location>
</feature>
<dbReference type="PROSITE" id="PS00196">
    <property type="entry name" value="COPPER_BLUE"/>
    <property type="match status" value="1"/>
</dbReference>
<keyword evidence="7" id="KW-1185">Reference proteome</keyword>
<dbReference type="InterPro" id="IPR028871">
    <property type="entry name" value="BlueCu_1_BS"/>
</dbReference>
<evidence type="ECO:0000256" key="1">
    <source>
        <dbReference type="ARBA" id="ARBA00022723"/>
    </source>
</evidence>
<dbReference type="Proteomes" id="UP001497457">
    <property type="component" value="Chromosome 31b"/>
</dbReference>
<evidence type="ECO:0000259" key="5">
    <source>
        <dbReference type="PROSITE" id="PS51485"/>
    </source>
</evidence>
<dbReference type="InterPro" id="IPR039391">
    <property type="entry name" value="Phytocyanin-like"/>
</dbReference>
<dbReference type="GO" id="GO:0046872">
    <property type="term" value="F:metal ion binding"/>
    <property type="evidence" value="ECO:0007669"/>
    <property type="project" value="UniProtKB-KW"/>
</dbReference>
<reference evidence="6 7" key="2">
    <citation type="submission" date="2024-10" db="EMBL/GenBank/DDBJ databases">
        <authorList>
            <person name="Ryan C."/>
        </authorList>
    </citation>
    <scope>NUCLEOTIDE SEQUENCE [LARGE SCALE GENOMIC DNA]</scope>
</reference>
<gene>
    <name evidence="6" type="ORF">URODEC1_LOCUS80624</name>
</gene>
<evidence type="ECO:0000313" key="6">
    <source>
        <dbReference type="EMBL" id="CAL5029866.1"/>
    </source>
</evidence>
<feature type="domain" description="Phytocyanin" evidence="5">
    <location>
        <begin position="25"/>
        <end position="120"/>
    </location>
</feature>
<dbReference type="Pfam" id="PF02298">
    <property type="entry name" value="Cu_bind_like"/>
    <property type="match status" value="1"/>
</dbReference>